<evidence type="ECO:0000313" key="3">
    <source>
        <dbReference type="Proteomes" id="UP000054544"/>
    </source>
</evidence>
<protein>
    <submittedName>
        <fullName evidence="2">Uncharacterized protein</fullName>
    </submittedName>
</protein>
<gene>
    <name evidence="2" type="ORF">H634G_04914</name>
</gene>
<evidence type="ECO:0000256" key="1">
    <source>
        <dbReference type="SAM" id="MobiDB-lite"/>
    </source>
</evidence>
<organism evidence="2 3">
    <name type="scientific">Metarhizium anisopliae BRIP 53293</name>
    <dbReference type="NCBI Taxonomy" id="1291518"/>
    <lineage>
        <taxon>Eukaryota</taxon>
        <taxon>Fungi</taxon>
        <taxon>Dikarya</taxon>
        <taxon>Ascomycota</taxon>
        <taxon>Pezizomycotina</taxon>
        <taxon>Sordariomycetes</taxon>
        <taxon>Hypocreomycetidae</taxon>
        <taxon>Hypocreales</taxon>
        <taxon>Clavicipitaceae</taxon>
        <taxon>Metarhizium</taxon>
    </lineage>
</organism>
<keyword evidence="3" id="KW-1185">Reference proteome</keyword>
<name>A0A0D9NZR4_METAN</name>
<proteinExistence type="predicted"/>
<dbReference type="EMBL" id="KE384730">
    <property type="protein sequence ID" value="KJK79323.1"/>
    <property type="molecule type" value="Genomic_DNA"/>
</dbReference>
<sequence>MAHKRLNFGHLRGRDVRVNRDLVKSFDRAVNSNYIHEALGRCFYFSEDIMDADILASEHVAKVQFAQSWTMNRVEKAIFETHAGAVYRRYGSGNKYNFSVTLLRIASCVPYLHPGQEFLLHVLKGFLHDPQTTGSRDNAPRIFKEALSAFWEFRARPTTPTTFNVKAVLRADEWANLNAFVALIYRDLGDNEYASLAVRGISLALLSGPESVDARLTTDLRALIASAWIEHCGGQLLALVLRNSQVSAENDAVLDDITKVLRRLNEHMWIKMVESFRITIGEARNEFTRYTSRPMCDWMEQRAQQYQFMPDQNTVLLLDTTVLPTRQPVEALYSEGSILRIEEAVPMHVGETLDRGFGDNTIDGNGAGEDEIQDF</sequence>
<dbReference type="Pfam" id="PF12311">
    <property type="entry name" value="DUF3632"/>
    <property type="match status" value="1"/>
</dbReference>
<dbReference type="Proteomes" id="UP000054544">
    <property type="component" value="Unassembled WGS sequence"/>
</dbReference>
<dbReference type="InterPro" id="IPR022085">
    <property type="entry name" value="OpdG"/>
</dbReference>
<reference evidence="3" key="1">
    <citation type="journal article" date="2014" name="BMC Genomics">
        <title>The genome sequence of the biocontrol fungus Metarhizium anisopliae and comparative genomics of Metarhizium species.</title>
        <authorList>
            <person name="Pattemore J.A."/>
            <person name="Hane J.K."/>
            <person name="Williams A.H."/>
            <person name="Wilson B.A."/>
            <person name="Stodart B.J."/>
            <person name="Ash G.J."/>
        </authorList>
    </citation>
    <scope>NUCLEOTIDE SEQUENCE [LARGE SCALE GENOMIC DNA]</scope>
    <source>
        <strain evidence="3">BRIP 53293</strain>
    </source>
</reference>
<dbReference type="AlphaFoldDB" id="A0A0D9NZR4"/>
<evidence type="ECO:0000313" key="2">
    <source>
        <dbReference type="EMBL" id="KJK79323.1"/>
    </source>
</evidence>
<feature type="region of interest" description="Disordered" evidence="1">
    <location>
        <begin position="356"/>
        <end position="375"/>
    </location>
</feature>
<accession>A0A0D9NZR4</accession>